<evidence type="ECO:0000256" key="6">
    <source>
        <dbReference type="ARBA" id="ARBA00022692"/>
    </source>
</evidence>
<evidence type="ECO:0000256" key="18">
    <source>
        <dbReference type="ARBA" id="ARBA00048679"/>
    </source>
</evidence>
<comment type="similarity">
    <text evidence="19">Belongs to the protein kinase superfamily. Ser/Thr protein kinase family.</text>
</comment>
<evidence type="ECO:0000256" key="4">
    <source>
        <dbReference type="ARBA" id="ARBA00022553"/>
    </source>
</evidence>
<reference evidence="26" key="1">
    <citation type="journal article" date="2019" name="BMC Genomics">
        <title>A new reference genome for Sorghum bicolor reveals high levels of sequence similarity between sweet and grain genotypes: implications for the genetics of sugar metabolism.</title>
        <authorList>
            <person name="Cooper E.A."/>
            <person name="Brenton Z.W."/>
            <person name="Flinn B.S."/>
            <person name="Jenkins J."/>
            <person name="Shu S."/>
            <person name="Flowers D."/>
            <person name="Luo F."/>
            <person name="Wang Y."/>
            <person name="Xia P."/>
            <person name="Barry K."/>
            <person name="Daum C."/>
            <person name="Lipzen A."/>
            <person name="Yoshinaga Y."/>
            <person name="Schmutz J."/>
            <person name="Saski C."/>
            <person name="Vermerris W."/>
            <person name="Kresovich S."/>
        </authorList>
    </citation>
    <scope>NUCLEOTIDE SEQUENCE</scope>
</reference>
<dbReference type="EC" id="2.7.11.1" evidence="19"/>
<keyword evidence="2 19" id="KW-0723">Serine/threonine-protein kinase</keyword>
<evidence type="ECO:0000256" key="14">
    <source>
        <dbReference type="ARBA" id="ARBA00023157"/>
    </source>
</evidence>
<dbReference type="Pfam" id="PF00069">
    <property type="entry name" value="Pkinase"/>
    <property type="match status" value="1"/>
</dbReference>
<keyword evidence="7 22" id="KW-0732">Signal</keyword>
<feature type="domain" description="Apple" evidence="25">
    <location>
        <begin position="326"/>
        <end position="415"/>
    </location>
</feature>
<evidence type="ECO:0000256" key="3">
    <source>
        <dbReference type="ARBA" id="ARBA00022536"/>
    </source>
</evidence>
<keyword evidence="16" id="KW-0325">Glycoprotein</keyword>
<organism evidence="26 27">
    <name type="scientific">Sorghum bicolor</name>
    <name type="common">Sorghum</name>
    <name type="synonym">Sorghum vulgare</name>
    <dbReference type="NCBI Taxonomy" id="4558"/>
    <lineage>
        <taxon>Eukaryota</taxon>
        <taxon>Viridiplantae</taxon>
        <taxon>Streptophyta</taxon>
        <taxon>Embryophyta</taxon>
        <taxon>Tracheophyta</taxon>
        <taxon>Spermatophyta</taxon>
        <taxon>Magnoliopsida</taxon>
        <taxon>Liliopsida</taxon>
        <taxon>Poales</taxon>
        <taxon>Poaceae</taxon>
        <taxon>PACMAD clade</taxon>
        <taxon>Panicoideae</taxon>
        <taxon>Andropogonodae</taxon>
        <taxon>Andropogoneae</taxon>
        <taxon>Sorghinae</taxon>
        <taxon>Sorghum</taxon>
    </lineage>
</organism>
<keyword evidence="12 21" id="KW-1133">Transmembrane helix</keyword>
<dbReference type="SMART" id="SM00220">
    <property type="entry name" value="S_TKc"/>
    <property type="match status" value="1"/>
</dbReference>
<dbReference type="InterPro" id="IPR008271">
    <property type="entry name" value="Ser/Thr_kinase_AS"/>
</dbReference>
<dbReference type="InterPro" id="IPR051343">
    <property type="entry name" value="G-type_lectin_kinases/EP1-like"/>
</dbReference>
<feature type="transmembrane region" description="Helical" evidence="21">
    <location>
        <begin position="431"/>
        <end position="454"/>
    </location>
</feature>
<gene>
    <name evidence="26" type="ORF">BDA96_07G212800</name>
</gene>
<comment type="catalytic activity">
    <reaction evidence="17 19">
        <text>L-threonyl-[protein] + ATP = O-phospho-L-threonyl-[protein] + ADP + H(+)</text>
        <dbReference type="Rhea" id="RHEA:46608"/>
        <dbReference type="Rhea" id="RHEA-COMP:11060"/>
        <dbReference type="Rhea" id="RHEA-COMP:11605"/>
        <dbReference type="ChEBI" id="CHEBI:15378"/>
        <dbReference type="ChEBI" id="CHEBI:30013"/>
        <dbReference type="ChEBI" id="CHEBI:30616"/>
        <dbReference type="ChEBI" id="CHEBI:61977"/>
        <dbReference type="ChEBI" id="CHEBI:456216"/>
        <dbReference type="EC" id="2.7.11.1"/>
    </reaction>
</comment>
<evidence type="ECO:0000256" key="20">
    <source>
        <dbReference type="PROSITE-ProRule" id="PRU10141"/>
    </source>
</evidence>
<sequence>MAPSNLVFLLLAIATLLITGRTFFDYPTANLSTLWTNNNASLKHTVTYTDDSVVRAIILRSPKTTFYGPSFAAGFFCPSAPCDNSAFLFAVFIVYTNSGAGITSVVNGIPQVVWSANRVHPVKENATLELTGDGNLILRDADGAGVWSSGTAGRSIAGMMITDLGNLVLFDQKNAIVWQSFEHPTDALVPGQSLLEGMRLTANTSATNWTQNQLYITDLHDGLYAYVDSTPPQPYFSNLVTENLVPKNKIGNSPTQFTLTNGSFSILVQSTPDPYSSIPLPAAKSTQYMRFENDGHLRLNSTSSYFKLIDGRKPNIGCIPLTPISCQEIQHHELLTLKDVSYFDINASHIIANARTNDDCKQECLKNCSCEAVMFTYADNESNGNCLWVTRVFSLQSRQPQILHYNSSAYLKVQLSPSPSSTTANKKKANLGAIIGGVTSIVLVLIVVIVTLYVQRRKYHEIDEEFDFDQLPGKPMRFSYAKLRECTEDFSQKLGEGGFGSVFEGKLNEERVAVKRLESARQGKKEFLAEVETIGSIEHINLVRLVGFCVEKAHRLLVYEYMPRGSLDRWIYYRHNNAPLDWSTRCRIIMDIAKGLCYLHEECRRKIAHLDIKPQNILLDDNFNAKLADFGLSKHIDRDQSKVVTVMRGTPGYLAPEWLTSQITEKVDIYSFGVVVMEVICGRKNIDHSQPEESIHLINLLQEKAQNNQLIDMIDKQSHDMVTHQDKVIQMMKLAMWCLQHDSSRRPLMSTVVKVLEGTMTVETSIDYNFFSADPVGDQSSYSAPPLASILSGPR</sequence>
<evidence type="ECO:0000259" key="25">
    <source>
        <dbReference type="PROSITE" id="PS50948"/>
    </source>
</evidence>
<keyword evidence="13 21" id="KW-0472">Membrane</keyword>
<evidence type="ECO:0000313" key="26">
    <source>
        <dbReference type="EMBL" id="KAG0524453.1"/>
    </source>
</evidence>
<dbReference type="InterPro" id="IPR000719">
    <property type="entry name" value="Prot_kinase_dom"/>
</dbReference>
<dbReference type="GO" id="GO:0016020">
    <property type="term" value="C:membrane"/>
    <property type="evidence" value="ECO:0007669"/>
    <property type="project" value="UniProtKB-SubCell"/>
</dbReference>
<dbReference type="PIRSF" id="PIRSF000641">
    <property type="entry name" value="SRK"/>
    <property type="match status" value="1"/>
</dbReference>
<comment type="subcellular location">
    <subcellularLocation>
        <location evidence="1">Membrane</location>
        <topology evidence="1">Single-pass type I membrane protein</topology>
    </subcellularLocation>
</comment>
<comment type="caution">
    <text evidence="26">The sequence shown here is derived from an EMBL/GenBank/DDBJ whole genome shotgun (WGS) entry which is preliminary data.</text>
</comment>
<evidence type="ECO:0000256" key="19">
    <source>
        <dbReference type="PIRNR" id="PIRNR000641"/>
    </source>
</evidence>
<evidence type="ECO:0000256" key="12">
    <source>
        <dbReference type="ARBA" id="ARBA00022989"/>
    </source>
</evidence>
<evidence type="ECO:0000256" key="2">
    <source>
        <dbReference type="ARBA" id="ARBA00022527"/>
    </source>
</evidence>
<dbReference type="FunFam" id="2.90.10.10:FF:000039">
    <property type="entry name" value="G-type lectin S-receptor-like serine/threonine-protein kinase SD2-5"/>
    <property type="match status" value="1"/>
</dbReference>
<dbReference type="InterPro" id="IPR017441">
    <property type="entry name" value="Protein_kinase_ATP_BS"/>
</dbReference>
<dbReference type="Proteomes" id="UP000807115">
    <property type="component" value="Chromosome 7"/>
</dbReference>
<keyword evidence="4" id="KW-0597">Phosphoprotein</keyword>
<dbReference type="SUPFAM" id="SSF56112">
    <property type="entry name" value="Protein kinase-like (PK-like)"/>
    <property type="match status" value="1"/>
</dbReference>
<evidence type="ECO:0000256" key="15">
    <source>
        <dbReference type="ARBA" id="ARBA00023170"/>
    </source>
</evidence>
<dbReference type="OMA" id="ERLSECT"/>
<accession>A0A921QLZ8</accession>
<keyword evidence="3" id="KW-0245">EGF-like domain</keyword>
<dbReference type="InterPro" id="IPR024171">
    <property type="entry name" value="SRK-like_kinase"/>
</dbReference>
<comment type="catalytic activity">
    <reaction evidence="18 19">
        <text>L-seryl-[protein] + ATP = O-phospho-L-seryl-[protein] + ADP + H(+)</text>
        <dbReference type="Rhea" id="RHEA:17989"/>
        <dbReference type="Rhea" id="RHEA-COMP:9863"/>
        <dbReference type="Rhea" id="RHEA-COMP:11604"/>
        <dbReference type="ChEBI" id="CHEBI:15378"/>
        <dbReference type="ChEBI" id="CHEBI:29999"/>
        <dbReference type="ChEBI" id="CHEBI:30616"/>
        <dbReference type="ChEBI" id="CHEBI:83421"/>
        <dbReference type="ChEBI" id="CHEBI:456216"/>
        <dbReference type="EC" id="2.7.11.1"/>
    </reaction>
</comment>
<evidence type="ECO:0000256" key="13">
    <source>
        <dbReference type="ARBA" id="ARBA00023136"/>
    </source>
</evidence>
<feature type="domain" description="Bulb-type lectin" evidence="24">
    <location>
        <begin position="50"/>
        <end position="182"/>
    </location>
</feature>
<keyword evidence="14" id="KW-1015">Disulfide bond</keyword>
<evidence type="ECO:0000256" key="21">
    <source>
        <dbReference type="SAM" id="Phobius"/>
    </source>
</evidence>
<dbReference type="InterPro" id="IPR003609">
    <property type="entry name" value="Pan_app"/>
</dbReference>
<dbReference type="InterPro" id="IPR001480">
    <property type="entry name" value="Bulb-type_lectin_dom"/>
</dbReference>
<protein>
    <recommendedName>
        <fullName evidence="19">Receptor-like serine/threonine-protein kinase</fullName>
        <ecNumber evidence="19">2.7.11.1</ecNumber>
    </recommendedName>
</protein>
<dbReference type="Pfam" id="PF01453">
    <property type="entry name" value="B_lectin"/>
    <property type="match status" value="1"/>
</dbReference>
<evidence type="ECO:0000256" key="10">
    <source>
        <dbReference type="ARBA" id="ARBA00022777"/>
    </source>
</evidence>
<dbReference type="Gene3D" id="2.90.10.30">
    <property type="match status" value="1"/>
</dbReference>
<dbReference type="InterPro" id="IPR011009">
    <property type="entry name" value="Kinase-like_dom_sf"/>
</dbReference>
<keyword evidence="8" id="KW-0430">Lectin</keyword>
<dbReference type="PROSITE" id="PS00108">
    <property type="entry name" value="PROTEIN_KINASE_ST"/>
    <property type="match status" value="1"/>
</dbReference>
<reference evidence="26" key="2">
    <citation type="submission" date="2020-10" db="EMBL/GenBank/DDBJ databases">
        <authorList>
            <person name="Cooper E.A."/>
            <person name="Brenton Z.W."/>
            <person name="Flinn B.S."/>
            <person name="Jenkins J."/>
            <person name="Shu S."/>
            <person name="Flowers D."/>
            <person name="Luo F."/>
            <person name="Wang Y."/>
            <person name="Xia P."/>
            <person name="Barry K."/>
            <person name="Daum C."/>
            <person name="Lipzen A."/>
            <person name="Yoshinaga Y."/>
            <person name="Schmutz J."/>
            <person name="Saski C."/>
            <person name="Vermerris W."/>
            <person name="Kresovich S."/>
        </authorList>
    </citation>
    <scope>NUCLEOTIDE SEQUENCE</scope>
</reference>
<dbReference type="FunFam" id="3.30.200.20:FF:000178">
    <property type="entry name" value="serine/threonine-protein kinase PBS1-like"/>
    <property type="match status" value="1"/>
</dbReference>
<dbReference type="PROSITE" id="PS50011">
    <property type="entry name" value="PROTEIN_KINASE_DOM"/>
    <property type="match status" value="1"/>
</dbReference>
<dbReference type="CDD" id="cd00028">
    <property type="entry name" value="B_lectin"/>
    <property type="match status" value="1"/>
</dbReference>
<evidence type="ECO:0000259" key="24">
    <source>
        <dbReference type="PROSITE" id="PS50927"/>
    </source>
</evidence>
<dbReference type="InterPro" id="IPR036426">
    <property type="entry name" value="Bulb-type_lectin_dom_sf"/>
</dbReference>
<evidence type="ECO:0000256" key="7">
    <source>
        <dbReference type="ARBA" id="ARBA00022729"/>
    </source>
</evidence>
<keyword evidence="11 19" id="KW-0067">ATP-binding</keyword>
<dbReference type="FunFam" id="1.10.510.10:FF:000248">
    <property type="entry name" value="S-receptor-like kinase 5"/>
    <property type="match status" value="1"/>
</dbReference>
<dbReference type="Gene3D" id="1.10.510.10">
    <property type="entry name" value="Transferase(Phosphotransferase) domain 1"/>
    <property type="match status" value="1"/>
</dbReference>
<dbReference type="Gramene" id="EES14230">
    <property type="protein sequence ID" value="EES14230"/>
    <property type="gene ID" value="SORBI_3007G200300"/>
</dbReference>
<evidence type="ECO:0000256" key="22">
    <source>
        <dbReference type="SAM" id="SignalP"/>
    </source>
</evidence>
<evidence type="ECO:0000256" key="9">
    <source>
        <dbReference type="ARBA" id="ARBA00022741"/>
    </source>
</evidence>
<evidence type="ECO:0000256" key="1">
    <source>
        <dbReference type="ARBA" id="ARBA00004479"/>
    </source>
</evidence>
<evidence type="ECO:0000256" key="5">
    <source>
        <dbReference type="ARBA" id="ARBA00022679"/>
    </source>
</evidence>
<dbReference type="AlphaFoldDB" id="A0A921QLZ8"/>
<dbReference type="Gene3D" id="3.30.200.20">
    <property type="entry name" value="Phosphorylase Kinase, domain 1"/>
    <property type="match status" value="1"/>
</dbReference>
<evidence type="ECO:0000259" key="23">
    <source>
        <dbReference type="PROSITE" id="PS50011"/>
    </source>
</evidence>
<dbReference type="PANTHER" id="PTHR47976">
    <property type="entry name" value="G-TYPE LECTIN S-RECEPTOR-LIKE SERINE/THREONINE-PROTEIN KINASE SD2-5"/>
    <property type="match status" value="1"/>
</dbReference>
<feature type="binding site" evidence="20">
    <location>
        <position position="515"/>
    </location>
    <ligand>
        <name>ATP</name>
        <dbReference type="ChEBI" id="CHEBI:30616"/>
    </ligand>
</feature>
<evidence type="ECO:0000256" key="16">
    <source>
        <dbReference type="ARBA" id="ARBA00023180"/>
    </source>
</evidence>
<keyword evidence="9 19" id="KW-0547">Nucleotide-binding</keyword>
<feature type="chain" id="PRO_5037135795" description="Receptor-like serine/threonine-protein kinase" evidence="22">
    <location>
        <begin position="21"/>
        <end position="795"/>
    </location>
</feature>
<dbReference type="Pfam" id="PF08276">
    <property type="entry name" value="PAN_2"/>
    <property type="match status" value="1"/>
</dbReference>
<evidence type="ECO:0000256" key="8">
    <source>
        <dbReference type="ARBA" id="ARBA00022734"/>
    </source>
</evidence>
<keyword evidence="5 19" id="KW-0808">Transferase</keyword>
<dbReference type="SMART" id="SM00108">
    <property type="entry name" value="B_lectin"/>
    <property type="match status" value="1"/>
</dbReference>
<dbReference type="PANTHER" id="PTHR47976:SF30">
    <property type="entry name" value="RECEPTOR-LIKE SERINE_THREONINE-PROTEIN KINASE"/>
    <property type="match status" value="1"/>
</dbReference>
<proteinExistence type="inferred from homology"/>
<evidence type="ECO:0000256" key="17">
    <source>
        <dbReference type="ARBA" id="ARBA00047899"/>
    </source>
</evidence>
<dbReference type="GO" id="GO:0030246">
    <property type="term" value="F:carbohydrate binding"/>
    <property type="evidence" value="ECO:0007669"/>
    <property type="project" value="UniProtKB-KW"/>
</dbReference>
<keyword evidence="15" id="KW-0675">Receptor</keyword>
<dbReference type="FunFam" id="2.90.10.30:FF:000003">
    <property type="entry name" value="Os04g0303100 protein"/>
    <property type="match status" value="1"/>
</dbReference>
<dbReference type="PROSITE" id="PS00107">
    <property type="entry name" value="PROTEIN_KINASE_ATP"/>
    <property type="match status" value="1"/>
</dbReference>
<dbReference type="GO" id="GO:0004674">
    <property type="term" value="F:protein serine/threonine kinase activity"/>
    <property type="evidence" value="ECO:0007669"/>
    <property type="project" value="UniProtKB-KW"/>
</dbReference>
<dbReference type="PROSITE" id="PS50927">
    <property type="entry name" value="BULB_LECTIN"/>
    <property type="match status" value="1"/>
</dbReference>
<dbReference type="GO" id="GO:0051707">
    <property type="term" value="P:response to other organism"/>
    <property type="evidence" value="ECO:0007669"/>
    <property type="project" value="UniProtKB-ARBA"/>
</dbReference>
<feature type="domain" description="Protein kinase" evidence="23">
    <location>
        <begin position="488"/>
        <end position="771"/>
    </location>
</feature>
<dbReference type="SUPFAM" id="SSF51110">
    <property type="entry name" value="alpha-D-mannose-specific plant lectins"/>
    <property type="match status" value="1"/>
</dbReference>
<keyword evidence="10 19" id="KW-0418">Kinase</keyword>
<dbReference type="CDD" id="cd01098">
    <property type="entry name" value="PAN_AP_plant"/>
    <property type="match status" value="1"/>
</dbReference>
<dbReference type="EMBL" id="CM027686">
    <property type="protein sequence ID" value="KAG0524453.1"/>
    <property type="molecule type" value="Genomic_DNA"/>
</dbReference>
<dbReference type="PROSITE" id="PS50948">
    <property type="entry name" value="PAN"/>
    <property type="match status" value="1"/>
</dbReference>
<feature type="signal peptide" evidence="22">
    <location>
        <begin position="1"/>
        <end position="20"/>
    </location>
</feature>
<evidence type="ECO:0000256" key="11">
    <source>
        <dbReference type="ARBA" id="ARBA00022840"/>
    </source>
</evidence>
<dbReference type="GO" id="GO:0005524">
    <property type="term" value="F:ATP binding"/>
    <property type="evidence" value="ECO:0007669"/>
    <property type="project" value="UniProtKB-UniRule"/>
</dbReference>
<dbReference type="CDD" id="cd14066">
    <property type="entry name" value="STKc_IRAK"/>
    <property type="match status" value="1"/>
</dbReference>
<evidence type="ECO:0000313" key="27">
    <source>
        <dbReference type="Proteomes" id="UP000807115"/>
    </source>
</evidence>
<name>A0A921QLZ8_SORBI</name>
<keyword evidence="6 21" id="KW-0812">Transmembrane</keyword>